<dbReference type="AlphaFoldDB" id="V6LX84"/>
<dbReference type="EMBL" id="KI546096">
    <property type="protein sequence ID" value="EST45434.1"/>
    <property type="molecule type" value="Genomic_DNA"/>
</dbReference>
<organism evidence="1">
    <name type="scientific">Spironucleus salmonicida</name>
    <dbReference type="NCBI Taxonomy" id="348837"/>
    <lineage>
        <taxon>Eukaryota</taxon>
        <taxon>Metamonada</taxon>
        <taxon>Diplomonadida</taxon>
        <taxon>Hexamitidae</taxon>
        <taxon>Hexamitinae</taxon>
        <taxon>Spironucleus</taxon>
    </lineage>
</organism>
<accession>V6LX84</accession>
<proteinExistence type="predicted"/>
<evidence type="ECO:0000313" key="1">
    <source>
        <dbReference type="EMBL" id="EST45434.1"/>
    </source>
</evidence>
<dbReference type="PROSITE" id="PS51257">
    <property type="entry name" value="PROKAR_LIPOPROTEIN"/>
    <property type="match status" value="1"/>
</dbReference>
<name>V6LX84_9EUKA</name>
<sequence>MEDFKHEYTSQIYCTSLYLLVVQSCQGPDNCGDITFFENVYNFSIIILMFNICTETAEYLFHENCSVSAYYSIQQIFSIWRVILFALSVFQSRKYPIESHELHMKHYTLQNLQSLVPIPIYVIRMGVYQSALSMHIYLILQKTKCKVSNHISHSSIRRTSARISLSVISESDGDSRMTTSSDGSFLAILQYLFFS</sequence>
<gene>
    <name evidence="1" type="ORF">SS50377_14627</name>
</gene>
<reference evidence="1" key="1">
    <citation type="journal article" date="2014" name="PLoS Genet.">
        <title>The Genome of Spironucleus salmonicida Highlights a Fish Pathogen Adapted to Fluctuating Environments.</title>
        <authorList>
            <person name="Xu F."/>
            <person name="Jerlstrom-Hultqvist J."/>
            <person name="Einarsson E."/>
            <person name="Astvaldsson A."/>
            <person name="Svard S.G."/>
            <person name="Andersson J.O."/>
        </authorList>
    </citation>
    <scope>NUCLEOTIDE SEQUENCE</scope>
</reference>
<protein>
    <submittedName>
        <fullName evidence="1">Uncharacterized protein</fullName>
    </submittedName>
</protein>